<dbReference type="PANTHER" id="PTHR28037:SF1">
    <property type="entry name" value="ALCOHOL O-ACETYLTRANSFERASE 1-RELATED"/>
    <property type="match status" value="1"/>
</dbReference>
<dbReference type="AlphaFoldDB" id="A0A084AT77"/>
<dbReference type="SUPFAM" id="SSF52777">
    <property type="entry name" value="CoA-dependent acyltransferases"/>
    <property type="match status" value="1"/>
</dbReference>
<dbReference type="OrthoDB" id="2150604at2759"/>
<sequence>MATGNEYMRRASPNEQRTISREDLGFYNAVVVGAVYDFGEGVDPHVQETFFHPLTECIQQNPWLCVIVGDSDTDESYYERVRHVNLVDHVEIYIDRNVKDELVSIKQVVEANLNITFPAAIPPWKTTVLPLSARRCFVSFAFSHAIGDGMTGPVFHRSFLSALRHMKEGAPALVETPHQTLPPPFDTPERLPVSWSFLLRPLIAALMPKLLVNLLGLQSSASTPDKGTWTPTAIFYEPRTYRSRAQMFEVSAVHLDRVIHLSRSHGAKLSGTFNQLVTRALSKNMPATDVTNFISITAINMRKSIGAPETEMGEFASGSFVTHPRSTTVGPLTEDEWARAEESTRQYASSAAQLQNQPIALLRYAPSIRKWTLSKIGQRRDCSFELSNIGNFQGGTIDEADSGVSIVKMVFAQSGSVIGPCLFFNIASVKGSNLVCTVTWQEGALGIDGDESNFVDRVCGTLKEELESLG</sequence>
<evidence type="ECO:0008006" key="3">
    <source>
        <dbReference type="Google" id="ProtNLM"/>
    </source>
</evidence>
<proteinExistence type="predicted"/>
<organism evidence="1 2">
    <name type="scientific">Stachybotrys chartarum (strain CBS 109288 / IBT 7711)</name>
    <name type="common">Toxic black mold</name>
    <name type="synonym">Stilbospora chartarum</name>
    <dbReference type="NCBI Taxonomy" id="1280523"/>
    <lineage>
        <taxon>Eukaryota</taxon>
        <taxon>Fungi</taxon>
        <taxon>Dikarya</taxon>
        <taxon>Ascomycota</taxon>
        <taxon>Pezizomycotina</taxon>
        <taxon>Sordariomycetes</taxon>
        <taxon>Hypocreomycetidae</taxon>
        <taxon>Hypocreales</taxon>
        <taxon>Stachybotryaceae</taxon>
        <taxon>Stachybotrys</taxon>
    </lineage>
</organism>
<dbReference type="Pfam" id="PF07247">
    <property type="entry name" value="AATase"/>
    <property type="match status" value="1"/>
</dbReference>
<accession>A0A084AT77</accession>
<dbReference type="Proteomes" id="UP000028045">
    <property type="component" value="Unassembled WGS sequence"/>
</dbReference>
<dbReference type="HOGENOM" id="CLU_024469_1_0_1"/>
<dbReference type="Gene3D" id="3.30.559.10">
    <property type="entry name" value="Chloramphenicol acetyltransferase-like domain"/>
    <property type="match status" value="1"/>
</dbReference>
<dbReference type="InterPro" id="IPR023213">
    <property type="entry name" value="CAT-like_dom_sf"/>
</dbReference>
<evidence type="ECO:0000313" key="2">
    <source>
        <dbReference type="Proteomes" id="UP000028045"/>
    </source>
</evidence>
<protein>
    <recommendedName>
        <fullName evidence="3">O-acyltransferase WSD1 C-terminal domain-containing protein</fullName>
    </recommendedName>
</protein>
<dbReference type="InterPro" id="IPR052058">
    <property type="entry name" value="Alcohol_O-acetyltransferase"/>
</dbReference>
<dbReference type="EMBL" id="KL648574">
    <property type="protein sequence ID" value="KEY68506.1"/>
    <property type="molecule type" value="Genomic_DNA"/>
</dbReference>
<gene>
    <name evidence="1" type="ORF">S7711_08359</name>
</gene>
<keyword evidence="2" id="KW-1185">Reference proteome</keyword>
<dbReference type="PANTHER" id="PTHR28037">
    <property type="entry name" value="ALCOHOL O-ACETYLTRANSFERASE 1-RELATED"/>
    <property type="match status" value="1"/>
</dbReference>
<evidence type="ECO:0000313" key="1">
    <source>
        <dbReference type="EMBL" id="KEY68506.1"/>
    </source>
</evidence>
<reference evidence="1 2" key="1">
    <citation type="journal article" date="2014" name="BMC Genomics">
        <title>Comparative genome sequencing reveals chemotype-specific gene clusters in the toxigenic black mold Stachybotrys.</title>
        <authorList>
            <person name="Semeiks J."/>
            <person name="Borek D."/>
            <person name="Otwinowski Z."/>
            <person name="Grishin N.V."/>
        </authorList>
    </citation>
    <scope>NUCLEOTIDE SEQUENCE [LARGE SCALE GENOMIC DNA]</scope>
    <source>
        <strain evidence="2">CBS 109288 / IBT 7711</strain>
    </source>
</reference>
<dbReference type="GO" id="GO:0008080">
    <property type="term" value="F:N-acetyltransferase activity"/>
    <property type="evidence" value="ECO:0007669"/>
    <property type="project" value="TreeGrafter"/>
</dbReference>
<name>A0A084AT77_STACB</name>
<dbReference type="InterPro" id="IPR010828">
    <property type="entry name" value="Atf2/Sli1-like"/>
</dbReference>